<evidence type="ECO:0000313" key="4">
    <source>
        <dbReference type="EMBL" id="KXT09459.1"/>
    </source>
</evidence>
<dbReference type="GO" id="GO:0008270">
    <property type="term" value="F:zinc ion binding"/>
    <property type="evidence" value="ECO:0007669"/>
    <property type="project" value="UniProtKB-KW"/>
</dbReference>
<feature type="region of interest" description="Disordered" evidence="2">
    <location>
        <begin position="170"/>
        <end position="200"/>
    </location>
</feature>
<dbReference type="SUPFAM" id="SSF57667">
    <property type="entry name" value="beta-beta-alpha zinc fingers"/>
    <property type="match status" value="1"/>
</dbReference>
<dbReference type="PROSITE" id="PS50157">
    <property type="entry name" value="ZINC_FINGER_C2H2_2"/>
    <property type="match status" value="2"/>
</dbReference>
<dbReference type="OrthoDB" id="6077919at2759"/>
<feature type="compositionally biased region" description="Polar residues" evidence="2">
    <location>
        <begin position="345"/>
        <end position="359"/>
    </location>
</feature>
<feature type="compositionally biased region" description="Acidic residues" evidence="2">
    <location>
        <begin position="717"/>
        <end position="735"/>
    </location>
</feature>
<feature type="domain" description="C2H2-type" evidence="3">
    <location>
        <begin position="490"/>
        <end position="517"/>
    </location>
</feature>
<sequence length="735" mass="83376">MKSKLTPNGRMHEWLSSRLQNFHAYPDSLHTYSFSNAEQHHYAHTASAPDTLELSTLHNLTQHVSQIPPERLIKPLQNQPWNGQSQVPFAPTWPNQMPQIGRAAMTEPIPHQDQDTVLRRSHSHKHPETVDSGYHSQLLTAGTQFSDSCTFNNMELDQDYLPDADASPALDQAAARHPAPQSVVSDHIHGPRLPRRSHTSICPACGREAKNASDARKHAFTHERPYKCEEHGCSRKEGFATLNDRERHRKSVHNLRPTVGNSIGYICAACAQDGSKDNKFWPRRDNFKAHIRRKHKDEWDESRLLEVSKAHRPDDVISTCGDQSQFLSQSRDPSQLDCGEGIAYQNHTSNDAPPTISRHTSQQDDALFGLEVDSAVQMQEDPFVGMGSHANDTDPTHERYAAACMTPKPAATIQPIGQTPSMQYNPSTFLLPMSAQMLNKKRRLSSTSTHSNFFAHEQQNHAPYPTPSATITAPVQPQDLPDTHHSPNGHKCEVCGKVKNRECDLKKHMKRHTRPYGCTWPNCAKKFGSRNDWKRHEAGQHSLVERWKCGRARKNDGGTCLRRPWFTKDQIIRHLKGPEHKMSNQHEIEQECDRYHLGREGHVHFWCGFCKKLIAQPEYTTNAWENRFKHIGDHFDRDKWHIDDWVCVEENKAKKLITLQAGTESGRRARNGYRAEIEDEDELEDWAPDMGNGESFAANGSFGGLKRSSSGAFIEMAEQDDPDADGESDVEMYTS</sequence>
<dbReference type="PANTHER" id="PTHR46179">
    <property type="entry name" value="ZINC FINGER PROTEIN"/>
    <property type="match status" value="1"/>
</dbReference>
<dbReference type="InterPro" id="IPR036236">
    <property type="entry name" value="Znf_C2H2_sf"/>
</dbReference>
<protein>
    <recommendedName>
        <fullName evidence="3">C2H2-type domain-containing protein</fullName>
    </recommendedName>
</protein>
<feature type="region of interest" description="Disordered" evidence="2">
    <location>
        <begin position="325"/>
        <end position="359"/>
    </location>
</feature>
<dbReference type="STRING" id="113226.A0A139I4B2"/>
<feature type="region of interest" description="Disordered" evidence="2">
    <location>
        <begin position="711"/>
        <end position="735"/>
    </location>
</feature>
<dbReference type="PANTHER" id="PTHR46179:SF19">
    <property type="entry name" value="C2H2 FINGER DOMAIN TRANSCRIPTION FACTOR (EUROFUNG)-RELATED"/>
    <property type="match status" value="1"/>
</dbReference>
<keyword evidence="1" id="KW-0863">Zinc-finger</keyword>
<dbReference type="AlphaFoldDB" id="A0A139I4B2"/>
<feature type="domain" description="C2H2-type" evidence="3">
    <location>
        <begin position="516"/>
        <end position="542"/>
    </location>
</feature>
<evidence type="ECO:0000259" key="3">
    <source>
        <dbReference type="PROSITE" id="PS50157"/>
    </source>
</evidence>
<evidence type="ECO:0000256" key="2">
    <source>
        <dbReference type="SAM" id="MobiDB-lite"/>
    </source>
</evidence>
<keyword evidence="5" id="KW-1185">Reference proteome</keyword>
<accession>A0A139I4B2</accession>
<evidence type="ECO:0000313" key="5">
    <source>
        <dbReference type="Proteomes" id="UP000073492"/>
    </source>
</evidence>
<evidence type="ECO:0000256" key="1">
    <source>
        <dbReference type="PROSITE-ProRule" id="PRU00042"/>
    </source>
</evidence>
<name>A0A139I4B2_9PEZI</name>
<proteinExistence type="predicted"/>
<dbReference type="InterPro" id="IPR051061">
    <property type="entry name" value="Zinc_finger_trans_reg"/>
</dbReference>
<dbReference type="PROSITE" id="PS00028">
    <property type="entry name" value="ZINC_FINGER_C2H2_1"/>
    <property type="match status" value="1"/>
</dbReference>
<keyword evidence="1" id="KW-0862">Zinc</keyword>
<dbReference type="Gene3D" id="3.30.160.60">
    <property type="entry name" value="Classic Zinc Finger"/>
    <property type="match status" value="2"/>
</dbReference>
<dbReference type="Proteomes" id="UP000073492">
    <property type="component" value="Unassembled WGS sequence"/>
</dbReference>
<dbReference type="EMBL" id="LFZO01000339">
    <property type="protein sequence ID" value="KXT09459.1"/>
    <property type="molecule type" value="Genomic_DNA"/>
</dbReference>
<comment type="caution">
    <text evidence="4">The sequence shown here is derived from an EMBL/GenBank/DDBJ whole genome shotgun (WGS) entry which is preliminary data.</text>
</comment>
<dbReference type="InterPro" id="IPR013087">
    <property type="entry name" value="Znf_C2H2_type"/>
</dbReference>
<organism evidence="4 5">
    <name type="scientific">Pseudocercospora musae</name>
    <dbReference type="NCBI Taxonomy" id="113226"/>
    <lineage>
        <taxon>Eukaryota</taxon>
        <taxon>Fungi</taxon>
        <taxon>Dikarya</taxon>
        <taxon>Ascomycota</taxon>
        <taxon>Pezizomycotina</taxon>
        <taxon>Dothideomycetes</taxon>
        <taxon>Dothideomycetidae</taxon>
        <taxon>Mycosphaerellales</taxon>
        <taxon>Mycosphaerellaceae</taxon>
        <taxon>Pseudocercospora</taxon>
    </lineage>
</organism>
<dbReference type="SMART" id="SM00355">
    <property type="entry name" value="ZnF_C2H2"/>
    <property type="match status" value="5"/>
</dbReference>
<dbReference type="GO" id="GO:0006357">
    <property type="term" value="P:regulation of transcription by RNA polymerase II"/>
    <property type="evidence" value="ECO:0007669"/>
    <property type="project" value="TreeGrafter"/>
</dbReference>
<keyword evidence="1" id="KW-0479">Metal-binding</keyword>
<dbReference type="GO" id="GO:0005634">
    <property type="term" value="C:nucleus"/>
    <property type="evidence" value="ECO:0007669"/>
    <property type="project" value="TreeGrafter"/>
</dbReference>
<reference evidence="4 5" key="1">
    <citation type="submission" date="2015-07" db="EMBL/GenBank/DDBJ databases">
        <title>Comparative genomics of the Sigatoka disease complex on banana suggests a link between parallel evolutionary changes in Pseudocercospora fijiensis and Pseudocercospora eumusae and increased virulence on the banana host.</title>
        <authorList>
            <person name="Chang T.-C."/>
            <person name="Salvucci A."/>
            <person name="Crous P.W."/>
            <person name="Stergiopoulos I."/>
        </authorList>
    </citation>
    <scope>NUCLEOTIDE SEQUENCE [LARGE SCALE GENOMIC DNA]</scope>
    <source>
        <strain evidence="4 5">CBS 116634</strain>
    </source>
</reference>
<gene>
    <name evidence="4" type="ORF">AC579_8673</name>
</gene>